<accession>A0A8T0VUF5</accession>
<gene>
    <name evidence="2" type="ORF">PVAP13_2KG110116</name>
</gene>
<feature type="compositionally biased region" description="Basic and acidic residues" evidence="1">
    <location>
        <begin position="42"/>
        <end position="53"/>
    </location>
</feature>
<feature type="region of interest" description="Disordered" evidence="1">
    <location>
        <begin position="40"/>
        <end position="66"/>
    </location>
</feature>
<reference evidence="2" key="1">
    <citation type="submission" date="2020-05" db="EMBL/GenBank/DDBJ databases">
        <title>WGS assembly of Panicum virgatum.</title>
        <authorList>
            <person name="Lovell J.T."/>
            <person name="Jenkins J."/>
            <person name="Shu S."/>
            <person name="Juenger T.E."/>
            <person name="Schmutz J."/>
        </authorList>
    </citation>
    <scope>NUCLEOTIDE SEQUENCE</scope>
    <source>
        <strain evidence="2">AP13</strain>
    </source>
</reference>
<organism evidence="2 3">
    <name type="scientific">Panicum virgatum</name>
    <name type="common">Blackwell switchgrass</name>
    <dbReference type="NCBI Taxonomy" id="38727"/>
    <lineage>
        <taxon>Eukaryota</taxon>
        <taxon>Viridiplantae</taxon>
        <taxon>Streptophyta</taxon>
        <taxon>Embryophyta</taxon>
        <taxon>Tracheophyta</taxon>
        <taxon>Spermatophyta</taxon>
        <taxon>Magnoliopsida</taxon>
        <taxon>Liliopsida</taxon>
        <taxon>Poales</taxon>
        <taxon>Poaceae</taxon>
        <taxon>PACMAD clade</taxon>
        <taxon>Panicoideae</taxon>
        <taxon>Panicodae</taxon>
        <taxon>Paniceae</taxon>
        <taxon>Panicinae</taxon>
        <taxon>Panicum</taxon>
        <taxon>Panicum sect. Hiantes</taxon>
    </lineage>
</organism>
<feature type="compositionally biased region" description="Gly residues" evidence="1">
    <location>
        <begin position="142"/>
        <end position="151"/>
    </location>
</feature>
<proteinExistence type="predicted"/>
<dbReference type="Proteomes" id="UP000823388">
    <property type="component" value="Chromosome 2K"/>
</dbReference>
<evidence type="ECO:0000313" key="3">
    <source>
        <dbReference type="Proteomes" id="UP000823388"/>
    </source>
</evidence>
<feature type="compositionally biased region" description="Low complexity" evidence="1">
    <location>
        <begin position="420"/>
        <end position="457"/>
    </location>
</feature>
<feature type="region of interest" description="Disordered" evidence="1">
    <location>
        <begin position="320"/>
        <end position="472"/>
    </location>
</feature>
<name>A0A8T0VUF5_PANVG</name>
<feature type="region of interest" description="Disordered" evidence="1">
    <location>
        <begin position="242"/>
        <end position="262"/>
    </location>
</feature>
<feature type="region of interest" description="Disordered" evidence="1">
    <location>
        <begin position="140"/>
        <end position="185"/>
    </location>
</feature>
<sequence>MEVWSRLRRNRYAVTGTFAVQSIERAEQKQARAGVATFSCGERTRTGQRRERSSASPSRRHGSTRRAAACSLVRLSPLRYCPWAPPTAAPLFLLTRGTPPPPPATPPPWFPSACVRIWPTGGAPAGHRAGRRRGKAAWRPAGAGGACGHGGAAQAAAAGRGGGGHARGRRPRSRVGAHDAAVGGEQAAGAAKITRRSHDAALAAGQQRVHHHPGAPHVGLGAVLAAGDHLGGPVVGRPHQPLRAAQAPRAHPRRGPEVRQARARRRPAAVLLVLVLLGGGVDEDVVGLDVAVRHPAAVAQRQRLGQLRHDGGRHGLRHRRAAAEAYPAAACGRGRRRTRATGRVREGRSGSGGSSSSPSATARFRRLPARRSAGSQAAPRTAAGHAGCGGRGPPLRDAKGGRARRARRPVGGANGGGAAGRARTPVPRPRGQPAAAHGGRAAEGAEAGAPALRAAARGARRPGRRAADDSGGVLCGGREGRWGSELGIGFMGVESEHKNCIDQILIFMNSFFTVTVWNLTEMALRGLK</sequence>
<feature type="compositionally biased region" description="Basic residues" evidence="1">
    <location>
        <begin position="166"/>
        <end position="175"/>
    </location>
</feature>
<comment type="caution">
    <text evidence="2">The sequence shown here is derived from an EMBL/GenBank/DDBJ whole genome shotgun (WGS) entry which is preliminary data.</text>
</comment>
<feature type="compositionally biased region" description="Low complexity" evidence="1">
    <location>
        <begin position="323"/>
        <end position="332"/>
    </location>
</feature>
<dbReference type="EMBL" id="CM029039">
    <property type="protein sequence ID" value="KAG2640521.1"/>
    <property type="molecule type" value="Genomic_DNA"/>
</dbReference>
<keyword evidence="3" id="KW-1185">Reference proteome</keyword>
<evidence type="ECO:0000256" key="1">
    <source>
        <dbReference type="SAM" id="MobiDB-lite"/>
    </source>
</evidence>
<feature type="compositionally biased region" description="Basic residues" evidence="1">
    <location>
        <begin position="333"/>
        <end position="342"/>
    </location>
</feature>
<evidence type="ECO:0000313" key="2">
    <source>
        <dbReference type="EMBL" id="KAG2640521.1"/>
    </source>
</evidence>
<protein>
    <submittedName>
        <fullName evidence="2">Uncharacterized protein</fullName>
    </submittedName>
</protein>
<dbReference type="AlphaFoldDB" id="A0A8T0VUF5"/>